<feature type="compositionally biased region" description="Basic and acidic residues" evidence="1">
    <location>
        <begin position="70"/>
        <end position="82"/>
    </location>
</feature>
<evidence type="ECO:0000256" key="1">
    <source>
        <dbReference type="SAM" id="MobiDB-lite"/>
    </source>
</evidence>
<evidence type="ECO:0000313" key="2">
    <source>
        <dbReference type="EMBL" id="CAL4196116.1"/>
    </source>
</evidence>
<feature type="compositionally biased region" description="Basic and acidic residues" evidence="1">
    <location>
        <begin position="306"/>
        <end position="319"/>
    </location>
</feature>
<proteinExistence type="predicted"/>
<name>A0AAV2SID9_MEGNR</name>
<feature type="region of interest" description="Disordered" evidence="1">
    <location>
        <begin position="49"/>
        <end position="84"/>
    </location>
</feature>
<dbReference type="EMBL" id="CAXKWB010072271">
    <property type="protein sequence ID" value="CAL4196116.1"/>
    <property type="molecule type" value="Genomic_DNA"/>
</dbReference>
<organism evidence="2 3">
    <name type="scientific">Meganyctiphanes norvegica</name>
    <name type="common">Northern krill</name>
    <name type="synonym">Thysanopoda norvegica</name>
    <dbReference type="NCBI Taxonomy" id="48144"/>
    <lineage>
        <taxon>Eukaryota</taxon>
        <taxon>Metazoa</taxon>
        <taxon>Ecdysozoa</taxon>
        <taxon>Arthropoda</taxon>
        <taxon>Crustacea</taxon>
        <taxon>Multicrustacea</taxon>
        <taxon>Malacostraca</taxon>
        <taxon>Eumalacostraca</taxon>
        <taxon>Eucarida</taxon>
        <taxon>Euphausiacea</taxon>
        <taxon>Euphausiidae</taxon>
        <taxon>Meganyctiphanes</taxon>
    </lineage>
</organism>
<dbReference type="AlphaFoldDB" id="A0AAV2SID9"/>
<comment type="caution">
    <text evidence="2">The sequence shown here is derived from an EMBL/GenBank/DDBJ whole genome shotgun (WGS) entry which is preliminary data.</text>
</comment>
<accession>A0AAV2SID9</accession>
<sequence length="338" mass="39201">RSFGFLNHICITFQQHLNNLYLTIMEKHLQGKNITKNYHIIRTNKLTNKTMTQKQHQLRTQDTTTLSLPKSEHLGKKQDLRKKQSPMAMYTQEAMPMTLSDHQREAGVTQTTNHKSSIDMRLKNSEKLQYPPNGNNRKWILKDTTVNTKQTTTITQNGSKDMNLNSTYTINSENKCNKLEFKKYSKPFNEIMNKYVVLDDASVSRIIPFQPIAVRSLRAKPMMLLLGVYLEHGDMLLSVNIQQLRSSFYRHQYWSHNMYEREDTTSFRRPFSFAKHNISNYNSKKSDRVKGKGKAGTIELVQQPNNEEKENKGPCKDTDTSLVSDHNPLKPSIMIDLG</sequence>
<feature type="non-terminal residue" evidence="2">
    <location>
        <position position="1"/>
    </location>
</feature>
<reference evidence="2 3" key="1">
    <citation type="submission" date="2024-05" db="EMBL/GenBank/DDBJ databases">
        <authorList>
            <person name="Wallberg A."/>
        </authorList>
    </citation>
    <scope>NUCLEOTIDE SEQUENCE [LARGE SCALE GENOMIC DNA]</scope>
</reference>
<evidence type="ECO:0000313" key="3">
    <source>
        <dbReference type="Proteomes" id="UP001497623"/>
    </source>
</evidence>
<gene>
    <name evidence="2" type="ORF">MNOR_LOCUS37117</name>
</gene>
<dbReference type="Proteomes" id="UP001497623">
    <property type="component" value="Unassembled WGS sequence"/>
</dbReference>
<keyword evidence="3" id="KW-1185">Reference proteome</keyword>
<protein>
    <submittedName>
        <fullName evidence="2">Uncharacterized protein</fullName>
    </submittedName>
</protein>
<feature type="non-terminal residue" evidence="2">
    <location>
        <position position="338"/>
    </location>
</feature>
<feature type="region of interest" description="Disordered" evidence="1">
    <location>
        <begin position="299"/>
        <end position="338"/>
    </location>
</feature>
<feature type="compositionally biased region" description="Polar residues" evidence="1">
    <location>
        <begin position="49"/>
        <end position="68"/>
    </location>
</feature>